<protein>
    <submittedName>
        <fullName evidence="1">Succinyl-CoA:(R)-benzylsuccinate CoA-transferase subunit BbsE</fullName>
        <ecNumber evidence="1">2.8.3.15</ecNumber>
    </submittedName>
</protein>
<dbReference type="InterPro" id="IPR044855">
    <property type="entry name" value="CoA-Trfase_III_dom3_sf"/>
</dbReference>
<dbReference type="Gene3D" id="3.30.1540.10">
    <property type="entry name" value="formyl-coa transferase, domain 3"/>
    <property type="match status" value="1"/>
</dbReference>
<keyword evidence="1" id="KW-0808">Transferase</keyword>
<dbReference type="GO" id="GO:0033877">
    <property type="term" value="F:succinyl-CoA:(R)-benzylsuccinate CoA-transferase activity"/>
    <property type="evidence" value="ECO:0007669"/>
    <property type="project" value="UniProtKB-EC"/>
</dbReference>
<evidence type="ECO:0000313" key="1">
    <source>
        <dbReference type="EMBL" id="KOX90811.1"/>
    </source>
</evidence>
<dbReference type="Proteomes" id="UP000037685">
    <property type="component" value="Unassembled WGS sequence"/>
</dbReference>
<reference evidence="1 2" key="1">
    <citation type="submission" date="2015-07" db="EMBL/GenBank/DDBJ databases">
        <authorList>
            <person name="Noorani M."/>
        </authorList>
    </citation>
    <scope>NUCLEOTIDE SEQUENCE [LARGE SCALE GENOMIC DNA]</scope>
    <source>
        <strain evidence="2">ATCC 25104 / DSM 625 / JCM 10724 / NBRC 103206 / NCIMB 11243 / YT-1</strain>
    </source>
</reference>
<dbReference type="PANTHER" id="PTHR48228:SF5">
    <property type="entry name" value="ALPHA-METHYLACYL-COA RACEMASE"/>
    <property type="match status" value="1"/>
</dbReference>
<dbReference type="InterPro" id="IPR023606">
    <property type="entry name" value="CoA-Trfase_III_dom_1_sf"/>
</dbReference>
<accession>A0A0M9AHL4</accession>
<dbReference type="EMBL" id="LHCI01000106">
    <property type="protein sequence ID" value="KOX90811.1"/>
    <property type="molecule type" value="Genomic_DNA"/>
</dbReference>
<dbReference type="SUPFAM" id="SSF89796">
    <property type="entry name" value="CoA-transferase family III (CaiB/BaiF)"/>
    <property type="match status" value="1"/>
</dbReference>
<dbReference type="EC" id="2.8.3.15" evidence="1"/>
<dbReference type="InterPro" id="IPR003673">
    <property type="entry name" value="CoA-Trfase_fam_III"/>
</dbReference>
<proteinExistence type="predicted"/>
<dbReference type="PANTHER" id="PTHR48228">
    <property type="entry name" value="SUCCINYL-COA--D-CITRAMALATE COA-TRANSFERASE"/>
    <property type="match status" value="1"/>
</dbReference>
<organism evidence="1 2">
    <name type="scientific">Thermus aquaticus</name>
    <dbReference type="NCBI Taxonomy" id="271"/>
    <lineage>
        <taxon>Bacteria</taxon>
        <taxon>Thermotogati</taxon>
        <taxon>Deinococcota</taxon>
        <taxon>Deinococci</taxon>
        <taxon>Thermales</taxon>
        <taxon>Thermaceae</taxon>
        <taxon>Thermus</taxon>
    </lineage>
</organism>
<dbReference type="RefSeq" id="WP_053768294.1">
    <property type="nucleotide sequence ID" value="NZ_LHCI01000106.1"/>
</dbReference>
<sequence>MAPSAWPPGRVLDLTRLLPGPLAGKLLLGLGFPVLKVEPPGGDPLKALAPEAYAFLNEGKEVLSLDLKAEEGRGRLLALARESALLLESNRPGVMERLGLGPEVLLAENPRLVYVRLRGYPDTPDPGHDLTYLAEAGLLGRFPWKAFQFADLAGAYALALTALKGLLLGGGVYEVALSEAVKAMAYPPIPFLDGSVLCYGVYPAKEGEVALAALEAHLWARFCEKVGLSELLHAAFSPAREENPAYRKLRARFLEETAEAWEAWARAEGLPLRRVRG</sequence>
<evidence type="ECO:0000313" key="2">
    <source>
        <dbReference type="Proteomes" id="UP000037685"/>
    </source>
</evidence>
<gene>
    <name evidence="1" type="primary">bbsE</name>
    <name evidence="1" type="ORF">BVI061214_02005</name>
</gene>
<dbReference type="Gene3D" id="3.40.50.10540">
    <property type="entry name" value="Crotonobetainyl-coa:carnitine coa-transferase, domain 1"/>
    <property type="match status" value="1"/>
</dbReference>
<dbReference type="InterPro" id="IPR050509">
    <property type="entry name" value="CoA-transferase_III"/>
</dbReference>
<dbReference type="PATRIC" id="fig|271.14.peg.2082"/>
<comment type="caution">
    <text evidence="1">The sequence shown here is derived from an EMBL/GenBank/DDBJ whole genome shotgun (WGS) entry which is preliminary data.</text>
</comment>
<name>A0A0M9AHL4_THEAQ</name>
<dbReference type="Pfam" id="PF02515">
    <property type="entry name" value="CoA_transf_3"/>
    <property type="match status" value="2"/>
</dbReference>
<dbReference type="AlphaFoldDB" id="A0A0M9AHL4"/>